<protein>
    <recommendedName>
        <fullName evidence="7">T9SS type A sorting domain-containing protein</fullName>
    </recommendedName>
</protein>
<name>A0ABP8NGQ4_9BACT</name>
<evidence type="ECO:0000256" key="2">
    <source>
        <dbReference type="SAM" id="SignalP"/>
    </source>
</evidence>
<dbReference type="NCBIfam" id="TIGR04183">
    <property type="entry name" value="Por_Secre_tail"/>
    <property type="match status" value="1"/>
</dbReference>
<dbReference type="InterPro" id="IPR014784">
    <property type="entry name" value="Cu2_ascorb_mOase-like_C"/>
</dbReference>
<dbReference type="RefSeq" id="WP_345083181.1">
    <property type="nucleotide sequence ID" value="NZ_BAABFA010000015.1"/>
</dbReference>
<evidence type="ECO:0000259" key="4">
    <source>
        <dbReference type="Pfam" id="PF18962"/>
    </source>
</evidence>
<evidence type="ECO:0000313" key="6">
    <source>
        <dbReference type="Proteomes" id="UP001500067"/>
    </source>
</evidence>
<feature type="chain" id="PRO_5046654481" description="T9SS type A sorting domain-containing protein" evidence="2">
    <location>
        <begin position="21"/>
        <end position="653"/>
    </location>
</feature>
<dbReference type="EMBL" id="BAABFA010000015">
    <property type="protein sequence ID" value="GAA4467106.1"/>
    <property type="molecule type" value="Genomic_DNA"/>
</dbReference>
<proteinExistence type="predicted"/>
<dbReference type="PANTHER" id="PTHR39319">
    <property type="entry name" value="SI:DKEY-256H2.1"/>
    <property type="match status" value="1"/>
</dbReference>
<sequence>MKKHLLALFVMLSAAFSSQAAPGDTTWVQANLDTLSWYGNYDSTVTFPAAGSYRNIYMIVTIGKYVCPGSPTYCGDWDYTVQNFLMTPGGDTLELGRLITPYANSSAPRTPLAWKHRYVFDVTDYASKLTGSATMRLHYSGYSGGFTGDIKFAFIEGTPDRNVTGLNRLWKGSYGYGGATSINTNFTDVPQTAPAGTQSAEFKFNITGHGSDDLGCCEFLSKNYKVMLNGAATETKAIWRDNCAVNELYPQSGTWLYDRANWCPGALVNSNFHKLPGITSGSSFNIALEYDAYTSPGGGLGSYTTEGHMIYYGGYNKTTDAGIDDIIAPTNNENHFRSNPICGTPTITVKNHGSNSITGMTFEYGVKDSAQQTHTWMGTLNAGESTEISLPALTNLETLAGTTPVSTFVARIVTVNGSADLDPTNDKMTTPFNPSPKWDGQFRIMFKPNNQGAGGISETNWKIYDASNTVVKQRINAAINTLYTDTVTLPTGCYRLEITDGSCDGLHWWVYDSNPGLGVNAGTFFVKKYSSAANINMNGYVYSGTFSNDFGCKFTQYFYTNTPVSVTDITAMAAGMDVYPNPAYNEVNVEIGGMTNVRGTIHIVDIMGRIVKTVACSEMSTRIGTGDMNTGVYTILFVDAAGNKLQSKLVIAK</sequence>
<comment type="caution">
    <text evidence="5">The sequence shown here is derived from an EMBL/GenBank/DDBJ whole genome shotgun (WGS) entry which is preliminary data.</text>
</comment>
<evidence type="ECO:0008006" key="7">
    <source>
        <dbReference type="Google" id="ProtNLM"/>
    </source>
</evidence>
<evidence type="ECO:0000256" key="1">
    <source>
        <dbReference type="ARBA" id="ARBA00023157"/>
    </source>
</evidence>
<dbReference type="Pfam" id="PF18962">
    <property type="entry name" value="Por_Secre_tail"/>
    <property type="match status" value="1"/>
</dbReference>
<keyword evidence="1" id="KW-1015">Disulfide bond</keyword>
<dbReference type="Gene3D" id="2.60.120.230">
    <property type="match status" value="2"/>
</dbReference>
<organism evidence="5 6">
    <name type="scientific">Nemorincola caseinilytica</name>
    <dbReference type="NCBI Taxonomy" id="2054315"/>
    <lineage>
        <taxon>Bacteria</taxon>
        <taxon>Pseudomonadati</taxon>
        <taxon>Bacteroidota</taxon>
        <taxon>Chitinophagia</taxon>
        <taxon>Chitinophagales</taxon>
        <taxon>Chitinophagaceae</taxon>
        <taxon>Nemorincola</taxon>
    </lineage>
</organism>
<evidence type="ECO:0000259" key="3">
    <source>
        <dbReference type="Pfam" id="PF09113"/>
    </source>
</evidence>
<reference evidence="6" key="1">
    <citation type="journal article" date="2019" name="Int. J. Syst. Evol. Microbiol.">
        <title>The Global Catalogue of Microorganisms (GCM) 10K type strain sequencing project: providing services to taxonomists for standard genome sequencing and annotation.</title>
        <authorList>
            <consortium name="The Broad Institute Genomics Platform"/>
            <consortium name="The Broad Institute Genome Sequencing Center for Infectious Disease"/>
            <person name="Wu L."/>
            <person name="Ma J."/>
        </authorList>
    </citation>
    <scope>NUCLEOTIDE SEQUENCE [LARGE SCALE GENOMIC DNA]</scope>
    <source>
        <strain evidence="6">JCM 32105</strain>
    </source>
</reference>
<dbReference type="Proteomes" id="UP001500067">
    <property type="component" value="Unassembled WGS sequence"/>
</dbReference>
<dbReference type="Pfam" id="PF09113">
    <property type="entry name" value="N-glycanase_C"/>
    <property type="match status" value="1"/>
</dbReference>
<feature type="signal peptide" evidence="2">
    <location>
        <begin position="1"/>
        <end position="20"/>
    </location>
</feature>
<evidence type="ECO:0000313" key="5">
    <source>
        <dbReference type="EMBL" id="GAA4467106.1"/>
    </source>
</evidence>
<dbReference type="InterPro" id="IPR015197">
    <property type="entry name" value="PngaseF_C"/>
</dbReference>
<dbReference type="PANTHER" id="PTHR39319:SF1">
    <property type="entry name" value="SI:DKEY-256H2.1"/>
    <property type="match status" value="1"/>
</dbReference>
<feature type="domain" description="Secretion system C-terminal sorting" evidence="4">
    <location>
        <begin position="578"/>
        <end position="651"/>
    </location>
</feature>
<dbReference type="InterPro" id="IPR026444">
    <property type="entry name" value="Secre_tail"/>
</dbReference>
<keyword evidence="6" id="KW-1185">Reference proteome</keyword>
<feature type="domain" description="Peptide-N-glycosidase F C-terminal" evidence="3">
    <location>
        <begin position="187"/>
        <end position="281"/>
    </location>
</feature>
<keyword evidence="2" id="KW-0732">Signal</keyword>
<accession>A0ABP8NGQ4</accession>
<dbReference type="InterPro" id="IPR053251">
    <property type="entry name" value="N-glycanase"/>
</dbReference>
<gene>
    <name evidence="5" type="ORF">GCM10023093_22380</name>
</gene>
<dbReference type="SUPFAM" id="SSF49742">
    <property type="entry name" value="PHM/PNGase F"/>
    <property type="match status" value="1"/>
</dbReference>
<dbReference type="InterPro" id="IPR008977">
    <property type="entry name" value="PHM/PNGase_F_dom_sf"/>
</dbReference>